<feature type="compositionally biased region" description="Basic residues" evidence="1">
    <location>
        <begin position="64"/>
        <end position="74"/>
    </location>
</feature>
<gene>
    <name evidence="2" type="ORF">ATO10_14854</name>
</gene>
<dbReference type="PATRIC" id="fig|1461693.3.peg.2999"/>
<sequence>MPHQPRIATCSYCGTRAAFVLRGDVLHELTCTACGAQLHDLKALKAAPKPKPEKPVQHNPRLPVKSKKKKKKRSPIQNLLDELWDEIEDIFD</sequence>
<evidence type="ECO:0000313" key="2">
    <source>
        <dbReference type="EMBL" id="KCV80940.1"/>
    </source>
</evidence>
<proteinExistence type="predicted"/>
<keyword evidence="3" id="KW-1185">Reference proteome</keyword>
<protein>
    <submittedName>
        <fullName evidence="2">Uncharacterized protein</fullName>
    </submittedName>
</protein>
<accession>A0A058ZI79</accession>
<feature type="region of interest" description="Disordered" evidence="1">
    <location>
        <begin position="45"/>
        <end position="75"/>
    </location>
</feature>
<comment type="caution">
    <text evidence="2">The sequence shown here is derived from an EMBL/GenBank/DDBJ whole genome shotgun (WGS) entry which is preliminary data.</text>
</comment>
<dbReference type="STRING" id="1461693.ATO10_14854"/>
<dbReference type="eggNOG" id="ENOG503326U">
    <property type="taxonomic scope" value="Bacteria"/>
</dbReference>
<dbReference type="OrthoDB" id="7868311at2"/>
<dbReference type="RefSeq" id="WP_035253104.1">
    <property type="nucleotide sequence ID" value="NZ_AQQY01000013.1"/>
</dbReference>
<name>A0A058ZI79_9RHOB</name>
<evidence type="ECO:0000256" key="1">
    <source>
        <dbReference type="SAM" id="MobiDB-lite"/>
    </source>
</evidence>
<reference evidence="2 3" key="1">
    <citation type="submission" date="2013-04" db="EMBL/GenBank/DDBJ databases">
        <title>Shimia sp. 22II-S11-Z10 Genome Sequencing.</title>
        <authorList>
            <person name="Lai Q."/>
            <person name="Li G."/>
            <person name="Shao Z."/>
        </authorList>
    </citation>
    <scope>NUCLEOTIDE SEQUENCE [LARGE SCALE GENOMIC DNA]</scope>
    <source>
        <strain evidence="3">22II-S11-Z10</strain>
    </source>
</reference>
<dbReference type="AlphaFoldDB" id="A0A058ZI79"/>
<evidence type="ECO:0000313" key="3">
    <source>
        <dbReference type="Proteomes" id="UP000024836"/>
    </source>
</evidence>
<organism evidence="2 3">
    <name type="scientific">Actibacterium atlanticum</name>
    <dbReference type="NCBI Taxonomy" id="1461693"/>
    <lineage>
        <taxon>Bacteria</taxon>
        <taxon>Pseudomonadati</taxon>
        <taxon>Pseudomonadota</taxon>
        <taxon>Alphaproteobacteria</taxon>
        <taxon>Rhodobacterales</taxon>
        <taxon>Roseobacteraceae</taxon>
        <taxon>Actibacterium</taxon>
    </lineage>
</organism>
<dbReference type="Proteomes" id="UP000024836">
    <property type="component" value="Unassembled WGS sequence"/>
</dbReference>
<dbReference type="EMBL" id="AQQY01000013">
    <property type="protein sequence ID" value="KCV80940.1"/>
    <property type="molecule type" value="Genomic_DNA"/>
</dbReference>